<protein>
    <submittedName>
        <fullName evidence="5">Spermatogenesis associated 6-like protein</fullName>
    </submittedName>
</protein>
<dbReference type="GO" id="GO:0120212">
    <property type="term" value="C:sperm head-tail coupling apparatus"/>
    <property type="evidence" value="ECO:0007669"/>
    <property type="project" value="InterPro"/>
</dbReference>
<keyword evidence="6" id="KW-1185">Reference proteome</keyword>
<feature type="region of interest" description="Disordered" evidence="3">
    <location>
        <begin position="195"/>
        <end position="231"/>
    </location>
</feature>
<sequence>MSTFSSNCMVFSHVFQLAELDDILDREVVYIELVQRAPLQPDTVLASFETSAREFLFPNITTTPQYSGADLDLLMEPTVHFPGSLSPRLEVSTKTTAKEVRTSMCRSPARRATRRTSPGRSDGAVVKAAPQSPPTPRRPPFVWRRADTALLGRQPGAPSGRRPPALPRSRSLGALAGTGRGRHCHCACAQRPRSASAERASRAPATTGSRQRSRSLERPDTTGAGAGAVTGRSELHMPPDWCYVCGAYTTHHRCAVCEAYRRYFGRNYPGHHHLDCCNCYCPVTAPAPRYSSRWLHDSDCSSDDSSSAGRPWLDPPPPVGCTSQRQAYYQNMEQLYRRLYLQAARRARREALAS</sequence>
<dbReference type="AlphaFoldDB" id="A0A6A4XFJ0"/>
<gene>
    <name evidence="5" type="primary">Spata6l</name>
    <name evidence="5" type="ORF">FJT64_016103</name>
</gene>
<feature type="compositionally biased region" description="Low complexity" evidence="3">
    <location>
        <begin position="195"/>
        <end position="205"/>
    </location>
</feature>
<evidence type="ECO:0000256" key="1">
    <source>
        <dbReference type="ARBA" id="ARBA00006215"/>
    </source>
</evidence>
<evidence type="ECO:0000313" key="6">
    <source>
        <dbReference type="Proteomes" id="UP000440578"/>
    </source>
</evidence>
<dbReference type="GO" id="GO:0032027">
    <property type="term" value="F:myosin light chain binding"/>
    <property type="evidence" value="ECO:0007669"/>
    <property type="project" value="InterPro"/>
</dbReference>
<dbReference type="Proteomes" id="UP000440578">
    <property type="component" value="Unassembled WGS sequence"/>
</dbReference>
<reference evidence="5 6" key="1">
    <citation type="submission" date="2019-07" db="EMBL/GenBank/DDBJ databases">
        <title>Draft genome assembly of a fouling barnacle, Amphibalanus amphitrite (Darwin, 1854): The first reference genome for Thecostraca.</title>
        <authorList>
            <person name="Kim W."/>
        </authorList>
    </citation>
    <scope>NUCLEOTIDE SEQUENCE [LARGE SCALE GENOMIC DNA]</scope>
    <source>
        <strain evidence="5">SNU_AA5</strain>
        <tissue evidence="5">Soma without cirri and trophi</tissue>
    </source>
</reference>
<comment type="similarity">
    <text evidence="1">Belongs to the SPATA6 family.</text>
</comment>
<proteinExistence type="inferred from homology"/>
<dbReference type="OrthoDB" id="5963614at2759"/>
<organism evidence="5 6">
    <name type="scientific">Amphibalanus amphitrite</name>
    <name type="common">Striped barnacle</name>
    <name type="synonym">Balanus amphitrite</name>
    <dbReference type="NCBI Taxonomy" id="1232801"/>
    <lineage>
        <taxon>Eukaryota</taxon>
        <taxon>Metazoa</taxon>
        <taxon>Ecdysozoa</taxon>
        <taxon>Arthropoda</taxon>
        <taxon>Crustacea</taxon>
        <taxon>Multicrustacea</taxon>
        <taxon>Cirripedia</taxon>
        <taxon>Thoracica</taxon>
        <taxon>Thoracicalcarea</taxon>
        <taxon>Balanomorpha</taxon>
        <taxon>Balanoidea</taxon>
        <taxon>Balanidae</taxon>
        <taxon>Amphibalaninae</taxon>
        <taxon>Amphibalanus</taxon>
    </lineage>
</organism>
<dbReference type="GO" id="GO:0007283">
    <property type="term" value="P:spermatogenesis"/>
    <property type="evidence" value="ECO:0007669"/>
    <property type="project" value="InterPro"/>
</dbReference>
<comment type="caution">
    <text evidence="5">The sequence shown here is derived from an EMBL/GenBank/DDBJ whole genome shotgun (WGS) entry which is preliminary data.</text>
</comment>
<dbReference type="InterPro" id="IPR042769">
    <property type="entry name" value="SPATA6_fam"/>
</dbReference>
<feature type="domain" description="Spermatogenesis-associated protein 6 N-terminal" evidence="4">
    <location>
        <begin position="10"/>
        <end position="96"/>
    </location>
</feature>
<dbReference type="InterPro" id="IPR032732">
    <property type="entry name" value="SPATA6_N"/>
</dbReference>
<evidence type="ECO:0000256" key="2">
    <source>
        <dbReference type="ARBA" id="ARBA00022553"/>
    </source>
</evidence>
<evidence type="ECO:0000313" key="5">
    <source>
        <dbReference type="EMBL" id="KAF0313351.1"/>
    </source>
</evidence>
<dbReference type="Pfam" id="PF14909">
    <property type="entry name" value="SPATA6"/>
    <property type="match status" value="1"/>
</dbReference>
<feature type="region of interest" description="Disordered" evidence="3">
    <location>
        <begin position="93"/>
        <end position="179"/>
    </location>
</feature>
<dbReference type="EMBL" id="VIIS01000097">
    <property type="protein sequence ID" value="KAF0313351.1"/>
    <property type="molecule type" value="Genomic_DNA"/>
</dbReference>
<dbReference type="PANTHER" id="PTHR16435:SF6">
    <property type="entry name" value="IP09370P"/>
    <property type="match status" value="1"/>
</dbReference>
<evidence type="ECO:0000259" key="4">
    <source>
        <dbReference type="Pfam" id="PF14909"/>
    </source>
</evidence>
<keyword evidence="2" id="KW-0597">Phosphoprotein</keyword>
<accession>A0A6A4XFJ0</accession>
<feature type="compositionally biased region" description="Low complexity" evidence="3">
    <location>
        <begin position="221"/>
        <end position="231"/>
    </location>
</feature>
<feature type="compositionally biased region" description="Low complexity" evidence="3">
    <location>
        <begin position="152"/>
        <end position="173"/>
    </location>
</feature>
<name>A0A6A4XFJ0_AMPAM</name>
<evidence type="ECO:0000256" key="3">
    <source>
        <dbReference type="SAM" id="MobiDB-lite"/>
    </source>
</evidence>
<dbReference type="PANTHER" id="PTHR16435">
    <property type="entry name" value="SPERMATOGENESIS-ASSOCIATED PROTEIN 6 SPATA6"/>
    <property type="match status" value="1"/>
</dbReference>